<dbReference type="InterPro" id="IPR033880">
    <property type="entry name" value="SPFH_YdjI"/>
</dbReference>
<evidence type="ECO:0000313" key="4">
    <source>
        <dbReference type="Proteomes" id="UP000664209"/>
    </source>
</evidence>
<feature type="domain" description="SHOCT" evidence="2">
    <location>
        <begin position="383"/>
        <end position="409"/>
    </location>
</feature>
<dbReference type="RefSeq" id="WP_208055085.1">
    <property type="nucleotide sequence ID" value="NZ_JAGEMK010000002.1"/>
</dbReference>
<dbReference type="InterPro" id="IPR018649">
    <property type="entry name" value="SHOCT"/>
</dbReference>
<protein>
    <submittedName>
        <fullName evidence="3">SPFH domain-containing protein</fullName>
    </submittedName>
</protein>
<comment type="caution">
    <text evidence="3">The sequence shown here is derived from an EMBL/GenBank/DDBJ whole genome shotgun (WGS) entry which is preliminary data.</text>
</comment>
<evidence type="ECO:0000256" key="1">
    <source>
        <dbReference type="SAM" id="MobiDB-lite"/>
    </source>
</evidence>
<reference evidence="3" key="1">
    <citation type="submission" date="2021-03" db="EMBL/GenBank/DDBJ databases">
        <title>Actinotalea soli sp. nov., isolated from soil.</title>
        <authorList>
            <person name="Ping W."/>
            <person name="Zhang J."/>
        </authorList>
    </citation>
    <scope>NUCLEOTIDE SEQUENCE</scope>
    <source>
        <strain evidence="3">BY-33</strain>
    </source>
</reference>
<dbReference type="AlphaFoldDB" id="A0A939LUA1"/>
<proteinExistence type="predicted"/>
<feature type="region of interest" description="Disordered" evidence="1">
    <location>
        <begin position="340"/>
        <end position="379"/>
    </location>
</feature>
<dbReference type="PANTHER" id="PTHR37826:SF2">
    <property type="entry name" value="ZINC-RIBBON DOMAIN-CONTAINING PROTEIN"/>
    <property type="match status" value="1"/>
</dbReference>
<accession>A0A939LUA1</accession>
<evidence type="ECO:0000259" key="2">
    <source>
        <dbReference type="Pfam" id="PF09851"/>
    </source>
</evidence>
<organism evidence="3 4">
    <name type="scientific">Actinotalea soli</name>
    <dbReference type="NCBI Taxonomy" id="2819234"/>
    <lineage>
        <taxon>Bacteria</taxon>
        <taxon>Bacillati</taxon>
        <taxon>Actinomycetota</taxon>
        <taxon>Actinomycetes</taxon>
        <taxon>Micrococcales</taxon>
        <taxon>Cellulomonadaceae</taxon>
        <taxon>Actinotalea</taxon>
    </lineage>
</organism>
<dbReference type="CDD" id="cd03408">
    <property type="entry name" value="SPFH_like_u1"/>
    <property type="match status" value="1"/>
</dbReference>
<dbReference type="EMBL" id="JAGEMK010000002">
    <property type="protein sequence ID" value="MBO1751427.1"/>
    <property type="molecule type" value="Genomic_DNA"/>
</dbReference>
<dbReference type="PANTHER" id="PTHR37826">
    <property type="entry name" value="FLOTILLIN BAND_7_5 DOMAIN PROTEIN"/>
    <property type="match status" value="1"/>
</dbReference>
<dbReference type="Proteomes" id="UP000664209">
    <property type="component" value="Unassembled WGS sequence"/>
</dbReference>
<gene>
    <name evidence="3" type="ORF">J4G33_06380</name>
</gene>
<name>A0A939LUA1_9CELL</name>
<sequence>MGFIKAFSGAVGGMLADQWKDFLAPPPGLAPTAAIFPAVPQGQNAGRGSNTSGSQHIITNGSRIVVPEGYGLMTFQDGELTGLVAEPGGFIFTSEDLNSQSLFAGDGILSPTVKMSWERFKFGGRPGSQQLAFYVNLKEIPNNRFGTQSEIYWDDAYLGAQVGAITRGSYTLRIVDPILLVKQFVPLTYLGATPRVFDFTDLDNDAASQLFNEVVGSLSAAFSNYTNDPSKGNRITRIQGDAIGFAQSLSQAVEDGYGWTTGRGLTIEKVALQAIEYDEDTRALLSDVKKADALGGARGNSFMQQAAARGFQAAGENPGGAGGGAGMAFLGMGVNATAGAASGLQQPHEPQPNQQAPVPTPQEPAAPAAAAAPTPAAEDPVAKLAQFKAMLDQGLISEADFEAAKAKVLGL</sequence>
<feature type="compositionally biased region" description="Low complexity" evidence="1">
    <location>
        <begin position="365"/>
        <end position="379"/>
    </location>
</feature>
<dbReference type="Pfam" id="PF09851">
    <property type="entry name" value="SHOCT"/>
    <property type="match status" value="1"/>
</dbReference>
<keyword evidence="4" id="KW-1185">Reference proteome</keyword>
<evidence type="ECO:0000313" key="3">
    <source>
        <dbReference type="EMBL" id="MBO1751427.1"/>
    </source>
</evidence>